<dbReference type="InterPro" id="IPR041373">
    <property type="entry name" value="RT_RNaseH"/>
</dbReference>
<dbReference type="Gene3D" id="3.10.20.370">
    <property type="match status" value="1"/>
</dbReference>
<keyword evidence="1" id="KW-0808">Transferase</keyword>
<evidence type="ECO:0000256" key="6">
    <source>
        <dbReference type="ARBA" id="ARBA00022918"/>
    </source>
</evidence>
<keyword evidence="9" id="KW-1185">Reference proteome</keyword>
<comment type="caution">
    <text evidence="8">The sequence shown here is derived from an EMBL/GenBank/DDBJ whole genome shotgun (WGS) entry which is preliminary data.</text>
</comment>
<dbReference type="InterPro" id="IPR050951">
    <property type="entry name" value="Retrovirus_Pol_polyprotein"/>
</dbReference>
<keyword evidence="3" id="KW-0540">Nuclease</keyword>
<dbReference type="STRING" id="84645.A0A498LNN8"/>
<keyword evidence="8" id="KW-0418">Kinase</keyword>
<keyword evidence="5" id="KW-0378">Hydrolase</keyword>
<evidence type="ECO:0000259" key="7">
    <source>
        <dbReference type="Pfam" id="PF17917"/>
    </source>
</evidence>
<protein>
    <submittedName>
        <fullName evidence="8">Cyclin-dependent kinase 12-like isoform X1</fullName>
    </submittedName>
</protein>
<dbReference type="PANTHER" id="PTHR37984">
    <property type="entry name" value="PROTEIN CBG26694"/>
    <property type="match status" value="1"/>
</dbReference>
<dbReference type="InterPro" id="IPR043502">
    <property type="entry name" value="DNA/RNA_pol_sf"/>
</dbReference>
<evidence type="ECO:0000313" key="9">
    <source>
        <dbReference type="Proteomes" id="UP000290572"/>
    </source>
</evidence>
<proteinExistence type="predicted"/>
<feature type="domain" description="Reverse transcriptase RNase H-like" evidence="7">
    <location>
        <begin position="134"/>
        <end position="216"/>
    </location>
</feature>
<gene>
    <name evidence="8" type="ORF">ROHU_032557</name>
</gene>
<keyword evidence="6" id="KW-0695">RNA-directed DNA polymerase</keyword>
<dbReference type="EMBL" id="QBIY01013352">
    <property type="protein sequence ID" value="RXN07167.1"/>
    <property type="molecule type" value="Genomic_DNA"/>
</dbReference>
<dbReference type="CDD" id="cd09274">
    <property type="entry name" value="RNase_HI_RT_Ty3"/>
    <property type="match status" value="1"/>
</dbReference>
<dbReference type="GO" id="GO:0016301">
    <property type="term" value="F:kinase activity"/>
    <property type="evidence" value="ECO:0007669"/>
    <property type="project" value="UniProtKB-KW"/>
</dbReference>
<dbReference type="FunFam" id="3.10.20.370:FF:000001">
    <property type="entry name" value="Retrovirus-related Pol polyprotein from transposon 17.6-like protein"/>
    <property type="match status" value="1"/>
</dbReference>
<evidence type="ECO:0000256" key="5">
    <source>
        <dbReference type="ARBA" id="ARBA00022801"/>
    </source>
</evidence>
<keyword evidence="2" id="KW-0548">Nucleotidyltransferase</keyword>
<evidence type="ECO:0000256" key="2">
    <source>
        <dbReference type="ARBA" id="ARBA00022695"/>
    </source>
</evidence>
<evidence type="ECO:0000313" key="8">
    <source>
        <dbReference type="EMBL" id="RXN07167.1"/>
    </source>
</evidence>
<dbReference type="GO" id="GO:0004519">
    <property type="term" value="F:endonuclease activity"/>
    <property type="evidence" value="ECO:0007669"/>
    <property type="project" value="UniProtKB-KW"/>
</dbReference>
<sequence length="489" mass="54180">MPYASLIYDGRMNVWTSFRSGFPVFRTRLHLPHSLHIRPVQLSTTTSQHAITSLAWTTIIVIKTAAVLHNLTNTSPTDIVMRTPGLAARFHRNAGLISIVTMEPIMLAHPHPVHSTDIPVIADIALHRHPPIPIVHRDASLHSVGSVLSQQVEGKEHVIAYASHVLSASERKWSTFDRELYAIVWSVRHFRHYLACHPFTIITDHKPLVALAYNTSTHTSTGLTPFFLAHGREARVPLNTLLQDNNVSGSATAGTPAAYANTLRKRLACAYRAATAFRDKAQDQQRLNYDRHLKYTPYNSGDMVLVDDPAHRQNKLYPRWVGPYEVLRPICPFGNSTPVNFEVRDASRPHAKAKIIHYSRMKPYITDPKKTHTLNSPSSPVQPNTLNTLSGLLPPHITPVPPGLPAPQVPLVLPPLSHPQLQLPGTPQRSCPMGNVQGSDSGLLIPTLGTPEAGLSTGVSESPNNPVSTRNVLPRTRRMPSRFKDFALY</sequence>
<evidence type="ECO:0000256" key="1">
    <source>
        <dbReference type="ARBA" id="ARBA00022679"/>
    </source>
</evidence>
<dbReference type="PANTHER" id="PTHR37984:SF5">
    <property type="entry name" value="PROTEIN NYNRIN-LIKE"/>
    <property type="match status" value="1"/>
</dbReference>
<evidence type="ECO:0000256" key="4">
    <source>
        <dbReference type="ARBA" id="ARBA00022759"/>
    </source>
</evidence>
<name>A0A498LNN8_LABRO</name>
<keyword evidence="4" id="KW-0255">Endonuclease</keyword>
<dbReference type="AlphaFoldDB" id="A0A498LNN8"/>
<organism evidence="8 9">
    <name type="scientific">Labeo rohita</name>
    <name type="common">Indian major carp</name>
    <name type="synonym">Cyprinus rohita</name>
    <dbReference type="NCBI Taxonomy" id="84645"/>
    <lineage>
        <taxon>Eukaryota</taxon>
        <taxon>Metazoa</taxon>
        <taxon>Chordata</taxon>
        <taxon>Craniata</taxon>
        <taxon>Vertebrata</taxon>
        <taxon>Euteleostomi</taxon>
        <taxon>Actinopterygii</taxon>
        <taxon>Neopterygii</taxon>
        <taxon>Teleostei</taxon>
        <taxon>Ostariophysi</taxon>
        <taxon>Cypriniformes</taxon>
        <taxon>Cyprinidae</taxon>
        <taxon>Labeoninae</taxon>
        <taxon>Labeonini</taxon>
        <taxon>Labeo</taxon>
    </lineage>
</organism>
<evidence type="ECO:0000256" key="3">
    <source>
        <dbReference type="ARBA" id="ARBA00022722"/>
    </source>
</evidence>
<accession>A0A498LNN8</accession>
<dbReference type="GO" id="GO:0016787">
    <property type="term" value="F:hydrolase activity"/>
    <property type="evidence" value="ECO:0007669"/>
    <property type="project" value="UniProtKB-KW"/>
</dbReference>
<dbReference type="SUPFAM" id="SSF56672">
    <property type="entry name" value="DNA/RNA polymerases"/>
    <property type="match status" value="1"/>
</dbReference>
<dbReference type="GO" id="GO:0003964">
    <property type="term" value="F:RNA-directed DNA polymerase activity"/>
    <property type="evidence" value="ECO:0007669"/>
    <property type="project" value="UniProtKB-KW"/>
</dbReference>
<dbReference type="Pfam" id="PF17917">
    <property type="entry name" value="RT_RNaseH"/>
    <property type="match status" value="1"/>
</dbReference>
<dbReference type="Proteomes" id="UP000290572">
    <property type="component" value="Unassembled WGS sequence"/>
</dbReference>
<reference evidence="8 9" key="1">
    <citation type="submission" date="2018-03" db="EMBL/GenBank/DDBJ databases">
        <title>Draft genome sequence of Rohu Carp (Labeo rohita).</title>
        <authorList>
            <person name="Das P."/>
            <person name="Kushwaha B."/>
            <person name="Joshi C.G."/>
            <person name="Kumar D."/>
            <person name="Nagpure N.S."/>
            <person name="Sahoo L."/>
            <person name="Das S.P."/>
            <person name="Bit A."/>
            <person name="Patnaik S."/>
            <person name="Meher P.K."/>
            <person name="Jayasankar P."/>
            <person name="Koringa P.G."/>
            <person name="Patel N.V."/>
            <person name="Hinsu A.T."/>
            <person name="Kumar R."/>
            <person name="Pandey M."/>
            <person name="Agarwal S."/>
            <person name="Srivastava S."/>
            <person name="Singh M."/>
            <person name="Iquebal M.A."/>
            <person name="Jaiswal S."/>
            <person name="Angadi U.B."/>
            <person name="Kumar N."/>
            <person name="Raza M."/>
            <person name="Shah T.M."/>
            <person name="Rai A."/>
            <person name="Jena J.K."/>
        </authorList>
    </citation>
    <scope>NUCLEOTIDE SEQUENCE [LARGE SCALE GENOMIC DNA]</scope>
    <source>
        <strain evidence="8">DASCIFA01</strain>
        <tissue evidence="8">Testis</tissue>
    </source>
</reference>